<keyword evidence="2" id="KW-0789">Thiol protease inhibitor</keyword>
<reference evidence="5 6" key="1">
    <citation type="submission" date="2016-07" db="EMBL/GenBank/DDBJ databases">
        <authorList>
            <person name="Yuval B."/>
        </authorList>
    </citation>
    <scope>NUCLEOTIDE SEQUENCE [LARGE SCALE GENOMIC DNA]</scope>
    <source>
        <strain evidence="5 6">IL</strain>
    </source>
</reference>
<dbReference type="RefSeq" id="WP_070133946.1">
    <property type="nucleotide sequence ID" value="NZ_MAYS01000101.1"/>
</dbReference>
<dbReference type="OrthoDB" id="670336at2"/>
<dbReference type="InterPro" id="IPR018990">
    <property type="entry name" value="Prot_inh_I42_chagasin"/>
</dbReference>
<proteinExistence type="predicted"/>
<organism evidence="5 6">
    <name type="scientific">Candidatus Erwinia dacicola</name>
    <dbReference type="NCBI Taxonomy" id="252393"/>
    <lineage>
        <taxon>Bacteria</taxon>
        <taxon>Pseudomonadati</taxon>
        <taxon>Pseudomonadota</taxon>
        <taxon>Gammaproteobacteria</taxon>
        <taxon>Enterobacterales</taxon>
        <taxon>Erwiniaceae</taxon>
        <taxon>Erwinia</taxon>
    </lineage>
</organism>
<evidence type="ECO:0000256" key="2">
    <source>
        <dbReference type="ARBA" id="ARBA00022704"/>
    </source>
</evidence>
<dbReference type="InterPro" id="IPR052781">
    <property type="entry name" value="Cys_protease_inhibitor_I42"/>
</dbReference>
<keyword evidence="1" id="KW-0646">Protease inhibitor</keyword>
<dbReference type="PANTHER" id="PTHR36530:SF1">
    <property type="entry name" value="AMOEBIASIN-1"/>
    <property type="match status" value="1"/>
</dbReference>
<gene>
    <name evidence="5" type="ORF">BBW68_01140</name>
</gene>
<dbReference type="AlphaFoldDB" id="A0A1E7Z3J3"/>
<feature type="signal peptide" evidence="3">
    <location>
        <begin position="1"/>
        <end position="21"/>
    </location>
</feature>
<name>A0A1E7Z3J3_9GAMM</name>
<accession>A0A1E7Z3J3</accession>
<keyword evidence="3" id="KW-0732">Signal</keyword>
<feature type="chain" id="PRO_5009209373" description="Proteinase inhibitor I42 chagasin domain-containing protein" evidence="3">
    <location>
        <begin position="22"/>
        <end position="124"/>
    </location>
</feature>
<evidence type="ECO:0000313" key="5">
    <source>
        <dbReference type="EMBL" id="OFC63326.1"/>
    </source>
</evidence>
<sequence>MNVIKTGLSLLLMAVIPPSFAAEKTKLPAQATAKVNAQFEVKLPSNPTTGYNWIVRQLPEQVALTGMDYAQSPDCKAGMVGCGGTTTLRFKALKAGTGKLIVQYARPWDALTNEAATINIHVAE</sequence>
<dbReference type="Pfam" id="PF09394">
    <property type="entry name" value="Inhibitor_I42"/>
    <property type="match status" value="1"/>
</dbReference>
<evidence type="ECO:0000256" key="1">
    <source>
        <dbReference type="ARBA" id="ARBA00022690"/>
    </source>
</evidence>
<dbReference type="Proteomes" id="UP000243534">
    <property type="component" value="Unassembled WGS sequence"/>
</dbReference>
<evidence type="ECO:0000256" key="3">
    <source>
        <dbReference type="SAM" id="SignalP"/>
    </source>
</evidence>
<evidence type="ECO:0000313" key="6">
    <source>
        <dbReference type="Proteomes" id="UP000243534"/>
    </source>
</evidence>
<dbReference type="Gene3D" id="2.60.40.2020">
    <property type="match status" value="1"/>
</dbReference>
<protein>
    <recommendedName>
        <fullName evidence="4">Proteinase inhibitor I42 chagasin domain-containing protein</fullName>
    </recommendedName>
</protein>
<dbReference type="EMBL" id="MAYS01000101">
    <property type="protein sequence ID" value="OFC63326.1"/>
    <property type="molecule type" value="Genomic_DNA"/>
</dbReference>
<feature type="domain" description="Proteinase inhibitor I42 chagasin" evidence="4">
    <location>
        <begin position="33"/>
        <end position="122"/>
    </location>
</feature>
<evidence type="ECO:0000259" key="4">
    <source>
        <dbReference type="Pfam" id="PF09394"/>
    </source>
</evidence>
<dbReference type="PANTHER" id="PTHR36530">
    <property type="entry name" value="INHIBITOR OF CYSTEINE PEPTIDASE"/>
    <property type="match status" value="1"/>
</dbReference>
<comment type="caution">
    <text evidence="5">The sequence shown here is derived from an EMBL/GenBank/DDBJ whole genome shotgun (WGS) entry which is preliminary data.</text>
</comment>
<dbReference type="InterPro" id="IPR036331">
    <property type="entry name" value="Chagasin-like_sf"/>
</dbReference>
<dbReference type="SUPFAM" id="SSF141066">
    <property type="entry name" value="ICP-like"/>
    <property type="match status" value="1"/>
</dbReference>
<dbReference type="GO" id="GO:0004869">
    <property type="term" value="F:cysteine-type endopeptidase inhibitor activity"/>
    <property type="evidence" value="ECO:0007669"/>
    <property type="project" value="UniProtKB-KW"/>
</dbReference>